<reference evidence="2 3" key="1">
    <citation type="submission" date="2023-03" db="EMBL/GenBank/DDBJ databases">
        <title>YIM 133296 draft genome.</title>
        <authorList>
            <person name="Xiong L."/>
        </authorList>
    </citation>
    <scope>NUCLEOTIDE SEQUENCE [LARGE SCALE GENOMIC DNA]</scope>
    <source>
        <strain evidence="2 3">YIM 133296</strain>
    </source>
</reference>
<protein>
    <submittedName>
        <fullName evidence="2">Rv3235 family protein</fullName>
    </submittedName>
</protein>
<accession>A0ABT6C2J1</accession>
<feature type="region of interest" description="Disordered" evidence="1">
    <location>
        <begin position="1"/>
        <end position="26"/>
    </location>
</feature>
<keyword evidence="3" id="KW-1185">Reference proteome</keyword>
<gene>
    <name evidence="2" type="ORF">P4R38_01415</name>
</gene>
<dbReference type="EMBL" id="JAROAV010000006">
    <property type="protein sequence ID" value="MDF8262900.1"/>
    <property type="molecule type" value="Genomic_DNA"/>
</dbReference>
<dbReference type="InterPro" id="IPR033379">
    <property type="entry name" value="Acid_Pase_AS"/>
</dbReference>
<evidence type="ECO:0000313" key="2">
    <source>
        <dbReference type="EMBL" id="MDF8262900.1"/>
    </source>
</evidence>
<evidence type="ECO:0000313" key="3">
    <source>
        <dbReference type="Proteomes" id="UP001528912"/>
    </source>
</evidence>
<organism evidence="2 3">
    <name type="scientific">Luteipulveratus flavus</name>
    <dbReference type="NCBI Taxonomy" id="3031728"/>
    <lineage>
        <taxon>Bacteria</taxon>
        <taxon>Bacillati</taxon>
        <taxon>Actinomycetota</taxon>
        <taxon>Actinomycetes</taxon>
        <taxon>Micrococcales</taxon>
        <taxon>Dermacoccaceae</taxon>
        <taxon>Luteipulveratus</taxon>
    </lineage>
</organism>
<evidence type="ECO:0000256" key="1">
    <source>
        <dbReference type="SAM" id="MobiDB-lite"/>
    </source>
</evidence>
<dbReference type="InterPro" id="IPR045596">
    <property type="entry name" value="DUF6459"/>
</dbReference>
<proteinExistence type="predicted"/>
<dbReference type="RefSeq" id="WP_277190695.1">
    <property type="nucleotide sequence ID" value="NZ_JAROAV010000006.1"/>
</dbReference>
<dbReference type="Pfam" id="PF20060">
    <property type="entry name" value="DUF6459"/>
    <property type="match status" value="1"/>
</dbReference>
<dbReference type="PROSITE" id="PS00616">
    <property type="entry name" value="HIS_ACID_PHOSPHAT_1"/>
    <property type="match status" value="1"/>
</dbReference>
<comment type="caution">
    <text evidence="2">The sequence shown here is derived from an EMBL/GenBank/DDBJ whole genome shotgun (WGS) entry which is preliminary data.</text>
</comment>
<name>A0ABT6C2J1_9MICO</name>
<sequence length="184" mass="20396">MTTTTLRACPRPVTLRPTAAPEPPALDEGSVRELYAVARHGLRRPRAVPSYVQGSLAIDFRARDEDPDFGPQATLRTDLPEPAVWVHRLLHATLESVTGVRQPHQLSRWMIPAVHATVVRRHRVAQRRGAAVQHTQVRRVRVDEPVDGVVEAAAVVVLDGRVRAVAMRLNGVDGRWLLTEMTIG</sequence>
<dbReference type="Proteomes" id="UP001528912">
    <property type="component" value="Unassembled WGS sequence"/>
</dbReference>